<name>A0A6I6MME4_9CAUL</name>
<sequence length="64" mass="6837">MDCAQALAIAAAALVMAQTVHPARSVTQRAETFVEAALTRASFEHPRAMMAPQQCSEAPKAIRL</sequence>
<proteinExistence type="predicted"/>
<dbReference type="RefSeq" id="WP_158767226.1">
    <property type="nucleotide sequence ID" value="NZ_CP047045.1"/>
</dbReference>
<organism evidence="1 2">
    <name type="scientific">Terricaulis silvestris</name>
    <dbReference type="NCBI Taxonomy" id="2686094"/>
    <lineage>
        <taxon>Bacteria</taxon>
        <taxon>Pseudomonadati</taxon>
        <taxon>Pseudomonadota</taxon>
        <taxon>Alphaproteobacteria</taxon>
        <taxon>Caulobacterales</taxon>
        <taxon>Caulobacteraceae</taxon>
        <taxon>Terricaulis</taxon>
    </lineage>
</organism>
<protein>
    <submittedName>
        <fullName evidence="1">Uncharacterized protein</fullName>
    </submittedName>
</protein>
<gene>
    <name evidence="1" type="ORF">DSM104635_03300</name>
</gene>
<reference evidence="2" key="1">
    <citation type="submission" date="2019-12" db="EMBL/GenBank/DDBJ databases">
        <title>Complete genome of Terracaulis silvestris 0127_4.</title>
        <authorList>
            <person name="Vieira S."/>
            <person name="Riedel T."/>
            <person name="Sproer C."/>
            <person name="Pascual J."/>
            <person name="Boedeker C."/>
            <person name="Overmann J."/>
        </authorList>
    </citation>
    <scope>NUCLEOTIDE SEQUENCE [LARGE SCALE GENOMIC DNA]</scope>
    <source>
        <strain evidence="2">0127_4</strain>
    </source>
</reference>
<dbReference type="KEGG" id="tsv:DSM104635_03300"/>
<dbReference type="AlphaFoldDB" id="A0A6I6MME4"/>
<evidence type="ECO:0000313" key="1">
    <source>
        <dbReference type="EMBL" id="QGZ96440.1"/>
    </source>
</evidence>
<dbReference type="Proteomes" id="UP000431269">
    <property type="component" value="Chromosome"/>
</dbReference>
<evidence type="ECO:0000313" key="2">
    <source>
        <dbReference type="Proteomes" id="UP000431269"/>
    </source>
</evidence>
<dbReference type="EMBL" id="CP047045">
    <property type="protein sequence ID" value="QGZ96440.1"/>
    <property type="molecule type" value="Genomic_DNA"/>
</dbReference>
<keyword evidence="2" id="KW-1185">Reference proteome</keyword>
<accession>A0A6I6MME4</accession>